<feature type="compositionally biased region" description="Polar residues" evidence="2">
    <location>
        <begin position="139"/>
        <end position="148"/>
    </location>
</feature>
<dbReference type="PROSITE" id="PS50043">
    <property type="entry name" value="HTH_LUXR_2"/>
    <property type="match status" value="1"/>
</dbReference>
<dbReference type="RefSeq" id="WP_227871512.1">
    <property type="nucleotide sequence ID" value="NZ_BDOQ01000017.1"/>
</dbReference>
<dbReference type="CDD" id="cd06170">
    <property type="entry name" value="LuxR_C_like"/>
    <property type="match status" value="1"/>
</dbReference>
<dbReference type="EMBL" id="BDOQ01000017">
    <property type="protein sequence ID" value="GBG15219.1"/>
    <property type="molecule type" value="Genomic_DNA"/>
</dbReference>
<dbReference type="InterPro" id="IPR016032">
    <property type="entry name" value="Sig_transdc_resp-reg_C-effctor"/>
</dbReference>
<comment type="caution">
    <text evidence="4">The sequence shown here is derived from an EMBL/GenBank/DDBJ whole genome shotgun (WGS) entry which is preliminary data.</text>
</comment>
<dbReference type="Pfam" id="PF00196">
    <property type="entry name" value="GerE"/>
    <property type="match status" value="1"/>
</dbReference>
<dbReference type="SMART" id="SM00421">
    <property type="entry name" value="HTH_LUXR"/>
    <property type="match status" value="1"/>
</dbReference>
<dbReference type="Gene3D" id="3.40.50.2300">
    <property type="match status" value="1"/>
</dbReference>
<dbReference type="InterPro" id="IPR000792">
    <property type="entry name" value="Tscrpt_reg_LuxR_C"/>
</dbReference>
<evidence type="ECO:0000256" key="2">
    <source>
        <dbReference type="SAM" id="MobiDB-lite"/>
    </source>
</evidence>
<dbReference type="AlphaFoldDB" id="A0A2R5FBL8"/>
<keyword evidence="1" id="KW-0238">DNA-binding</keyword>
<proteinExistence type="predicted"/>
<feature type="domain" description="HTH luxR-type" evidence="3">
    <location>
        <begin position="153"/>
        <end position="218"/>
    </location>
</feature>
<accession>A0A2R5FBL8</accession>
<dbReference type="SUPFAM" id="SSF52172">
    <property type="entry name" value="CheY-like"/>
    <property type="match status" value="1"/>
</dbReference>
<reference evidence="4 5" key="1">
    <citation type="journal article" date="2018" name="Environ. Microbiol.">
        <title>Isolation and genomic characterization of Novimethylophilus kurashikiensis gen. nov. sp. nov., a new lanthanide-dependent methylotrophic species of Methylophilaceae.</title>
        <authorList>
            <person name="Lv H."/>
            <person name="Sahin N."/>
            <person name="Tani A."/>
        </authorList>
    </citation>
    <scope>NUCLEOTIDE SEQUENCE [LARGE SCALE GENOMIC DNA]</scope>
    <source>
        <strain evidence="4 5">La2-4</strain>
    </source>
</reference>
<dbReference type="PANTHER" id="PTHR43214:SF38">
    <property type="entry name" value="NITRATE_NITRITE RESPONSE REGULATOR PROTEIN NARL"/>
    <property type="match status" value="1"/>
</dbReference>
<dbReference type="PANTHER" id="PTHR43214">
    <property type="entry name" value="TWO-COMPONENT RESPONSE REGULATOR"/>
    <property type="match status" value="1"/>
</dbReference>
<evidence type="ECO:0000313" key="5">
    <source>
        <dbReference type="Proteomes" id="UP000245081"/>
    </source>
</evidence>
<dbReference type="GO" id="GO:0003677">
    <property type="term" value="F:DNA binding"/>
    <property type="evidence" value="ECO:0007669"/>
    <property type="project" value="UniProtKB-KW"/>
</dbReference>
<organism evidence="4 5">
    <name type="scientific">Novimethylophilus kurashikiensis</name>
    <dbReference type="NCBI Taxonomy" id="1825523"/>
    <lineage>
        <taxon>Bacteria</taxon>
        <taxon>Pseudomonadati</taxon>
        <taxon>Pseudomonadota</taxon>
        <taxon>Betaproteobacteria</taxon>
        <taxon>Nitrosomonadales</taxon>
        <taxon>Methylophilaceae</taxon>
        <taxon>Novimethylophilus</taxon>
    </lineage>
</organism>
<feature type="region of interest" description="Disordered" evidence="2">
    <location>
        <begin position="139"/>
        <end position="159"/>
    </location>
</feature>
<dbReference type="Proteomes" id="UP000245081">
    <property type="component" value="Unassembled WGS sequence"/>
</dbReference>
<dbReference type="SUPFAM" id="SSF46894">
    <property type="entry name" value="C-terminal effector domain of the bipartite response regulators"/>
    <property type="match status" value="1"/>
</dbReference>
<evidence type="ECO:0000259" key="3">
    <source>
        <dbReference type="PROSITE" id="PS50043"/>
    </source>
</evidence>
<dbReference type="InterPro" id="IPR039420">
    <property type="entry name" value="WalR-like"/>
</dbReference>
<gene>
    <name evidence="4" type="ORF">NMK_2822</name>
</gene>
<name>A0A2R5FBL8_9PROT</name>
<sequence>MNFLVSKNPALIDHFWSALQENGNAQLLPNFAELTWRGATSGKGLALIDTNVADFKGPAGLAHLKRTNPDIKILLLTEQLSPENELSALAAGAAGSCGPNLLPDKIRQILATVEDGGVWISSAALPQLLQRLKRWESNTQAEQNAKNHNGSDHHASMAGLTPREREIVNLVAKGDSNKIIARELNITDRTVKAHLSIIFQKLKVNDRLQLALLANRAMAE</sequence>
<keyword evidence="5" id="KW-1185">Reference proteome</keyword>
<evidence type="ECO:0000256" key="1">
    <source>
        <dbReference type="ARBA" id="ARBA00023125"/>
    </source>
</evidence>
<evidence type="ECO:0000313" key="4">
    <source>
        <dbReference type="EMBL" id="GBG15219.1"/>
    </source>
</evidence>
<protein>
    <submittedName>
        <fullName evidence="4">LuxR family transcriptional regulator</fullName>
    </submittedName>
</protein>
<dbReference type="GO" id="GO:0006355">
    <property type="term" value="P:regulation of DNA-templated transcription"/>
    <property type="evidence" value="ECO:0007669"/>
    <property type="project" value="InterPro"/>
</dbReference>
<dbReference type="InterPro" id="IPR011006">
    <property type="entry name" value="CheY-like_superfamily"/>
</dbReference>
<dbReference type="PRINTS" id="PR00038">
    <property type="entry name" value="HTHLUXR"/>
</dbReference>